<keyword evidence="1" id="KW-1133">Transmembrane helix</keyword>
<proteinExistence type="predicted"/>
<accession>A0A225DNL0</accession>
<dbReference type="EMBL" id="NIDE01000004">
    <property type="protein sequence ID" value="OWK42972.1"/>
    <property type="molecule type" value="Genomic_DNA"/>
</dbReference>
<keyword evidence="1" id="KW-0812">Transmembrane</keyword>
<dbReference type="AlphaFoldDB" id="A0A225DNL0"/>
<dbReference type="Proteomes" id="UP000214646">
    <property type="component" value="Unassembled WGS sequence"/>
</dbReference>
<keyword evidence="1" id="KW-0472">Membrane</keyword>
<name>A0A225DNL0_9BACT</name>
<gene>
    <name evidence="2" type="ORF">FRUB_02571</name>
</gene>
<sequence>MTPPTHPLVRWFLRPQPPAGEWRLRGVGSRARGRAKRAVLAGVAVVAVLVLGMNVVLDTARPEWHDPEIWHRIKQLRGETAATGSHARPLVVALGSSRSQMGFNPARMGFDDDPAGPRIYNLSQAGCGPVHEVVNLKRLLDAGATPDYLLVEILPPVLAGNGPVEKVFAPEKLGAADLPRVLPYCEHPRDLLAAWLAARVNPWYSLRISLMSHWGAGSTMPWQWRTDFLWKQMKEHGWMPYFFTEIPPGQRKEGIDKASGQYVPYFADFRIAPLPDRAYRDLLALCRARGIPVAFYVMPESPTFRGWYPPAARERIRSYYRELGVPVFDASDWIGDETMFADGHHLMRHGATAFSERFGRECVGPWIRNGGR</sequence>
<protein>
    <submittedName>
        <fullName evidence="2">Uncharacterized protein</fullName>
    </submittedName>
</protein>
<evidence type="ECO:0000313" key="2">
    <source>
        <dbReference type="EMBL" id="OWK42972.1"/>
    </source>
</evidence>
<evidence type="ECO:0000256" key="1">
    <source>
        <dbReference type="SAM" id="Phobius"/>
    </source>
</evidence>
<organism evidence="2 3">
    <name type="scientific">Fimbriiglobus ruber</name>
    <dbReference type="NCBI Taxonomy" id="1908690"/>
    <lineage>
        <taxon>Bacteria</taxon>
        <taxon>Pseudomonadati</taxon>
        <taxon>Planctomycetota</taxon>
        <taxon>Planctomycetia</taxon>
        <taxon>Gemmatales</taxon>
        <taxon>Gemmataceae</taxon>
        <taxon>Fimbriiglobus</taxon>
    </lineage>
</organism>
<feature type="transmembrane region" description="Helical" evidence="1">
    <location>
        <begin position="38"/>
        <end position="57"/>
    </location>
</feature>
<reference evidence="3" key="1">
    <citation type="submission" date="2017-06" db="EMBL/GenBank/DDBJ databases">
        <title>Genome analysis of Fimbriiglobus ruber SP5, the first member of the order Planctomycetales with confirmed chitinolytic capability.</title>
        <authorList>
            <person name="Ravin N.V."/>
            <person name="Rakitin A.L."/>
            <person name="Ivanova A.A."/>
            <person name="Beletsky A.V."/>
            <person name="Kulichevskaya I.S."/>
            <person name="Mardanov A.V."/>
            <person name="Dedysh S.N."/>
        </authorList>
    </citation>
    <scope>NUCLEOTIDE SEQUENCE [LARGE SCALE GENOMIC DNA]</scope>
    <source>
        <strain evidence="3">SP5</strain>
    </source>
</reference>
<dbReference type="SUPFAM" id="SSF52266">
    <property type="entry name" value="SGNH hydrolase"/>
    <property type="match status" value="1"/>
</dbReference>
<evidence type="ECO:0000313" key="3">
    <source>
        <dbReference type="Proteomes" id="UP000214646"/>
    </source>
</evidence>
<keyword evidence="3" id="KW-1185">Reference proteome</keyword>
<comment type="caution">
    <text evidence="2">The sequence shown here is derived from an EMBL/GenBank/DDBJ whole genome shotgun (WGS) entry which is preliminary data.</text>
</comment>